<comment type="similarity">
    <text evidence="2">Belongs to the glycosyl hydrolase 18 family. Chitinase class V subfamily.</text>
</comment>
<dbReference type="SUPFAM" id="SSF54556">
    <property type="entry name" value="Chitinase insertion domain"/>
    <property type="match status" value="1"/>
</dbReference>
<dbReference type="Pfam" id="PF01476">
    <property type="entry name" value="LysM"/>
    <property type="match status" value="2"/>
</dbReference>
<feature type="compositionally biased region" description="Low complexity" evidence="12">
    <location>
        <begin position="1014"/>
        <end position="1055"/>
    </location>
</feature>
<dbReference type="SMART" id="SM00257">
    <property type="entry name" value="LysM"/>
    <property type="match status" value="2"/>
</dbReference>
<dbReference type="InterPro" id="IPR001223">
    <property type="entry name" value="Glyco_hydro18_cat"/>
</dbReference>
<feature type="region of interest" description="Disordered" evidence="12">
    <location>
        <begin position="1014"/>
        <end position="1068"/>
    </location>
</feature>
<dbReference type="SMART" id="SM00636">
    <property type="entry name" value="Glyco_18"/>
    <property type="match status" value="1"/>
</dbReference>
<dbReference type="InterPro" id="IPR053214">
    <property type="entry name" value="LysM12-like"/>
</dbReference>
<organism evidence="16 18">
    <name type="scientific">Cercospora beticola</name>
    <name type="common">Sugarbeet leaf spot fungus</name>
    <dbReference type="NCBI Taxonomy" id="122368"/>
    <lineage>
        <taxon>Eukaryota</taxon>
        <taxon>Fungi</taxon>
        <taxon>Dikarya</taxon>
        <taxon>Ascomycota</taxon>
        <taxon>Pezizomycotina</taxon>
        <taxon>Dothideomycetes</taxon>
        <taxon>Dothideomycetidae</taxon>
        <taxon>Mycosphaerellales</taxon>
        <taxon>Mycosphaerellaceae</taxon>
        <taxon>Cercospora</taxon>
    </lineage>
</organism>
<dbReference type="PROSITE" id="PS51782">
    <property type="entry name" value="LYSM"/>
    <property type="match status" value="2"/>
</dbReference>
<dbReference type="PANTHER" id="PTHR47700">
    <property type="entry name" value="V CHITINASE, PUTATIVE (AFU_ORTHOLOGUE AFUA_6G13720)-RELATED"/>
    <property type="match status" value="1"/>
</dbReference>
<evidence type="ECO:0000256" key="13">
    <source>
        <dbReference type="SAM" id="SignalP"/>
    </source>
</evidence>
<evidence type="ECO:0000259" key="15">
    <source>
        <dbReference type="PROSITE" id="PS51910"/>
    </source>
</evidence>
<dbReference type="OrthoDB" id="73875at2759"/>
<dbReference type="Gene3D" id="3.10.50.10">
    <property type="match status" value="1"/>
</dbReference>
<sequence length="1432" mass="151969">MLIHQSWLAACTITFLKVANGQQFDSSTSPCPARCDIESPTSWTYYYDLAELDSCDGTTIFQLNVKNAVNDPNTHVYFRACTVTGDIIGEDTNVGSRIVKRQQLSFNQTVPESSLVTLSTSGSPSADAASAQSALSGLQTYLQNGVRENTILFSRAGQTIAGLFSGSQVESASAHSAVSRLGSFLSQGAQAQQTIAQACGSGNGTISPQFFGVVVDTTGDVAAVQEALRSWKDAECVTSGTSITWERVTVNIMPGSDVSVVPSTDSEPADTRLDARSSLQRRDTCRYTQVQAGDGCFSVAQRCGIPQSEMERYNRNGLCTSLKPDEYVCCSSGDLPDFSPQPGADGQCVAYTVEAGDTCFDIAEAHQMTVDDILARNTQTWGWMGCENILLGAKICLSTGTPPFPAEVSNAVCGPQAPLDDISTRPTDPDDWIDFNPCPLNACCNIWGQCGITSEFCTVSPSETGNPGTAAPGSNGCVSNCGTDIITGPGPTNFEHVGYYESYHIDRPCNFMSISDIPDKYTIVHWAFGDITDDFRASISPYENDWNDFKAATGFKRIVSFGGWAFSTERSSYYIFRQGVLPANRQTFANNMADFVQREGLDGVDFDWEYPGAPDGQGSGIPVDAPERGLDYLEFLKLVRAALPSQYTIGIAAPASFWYLKAFPIAEISQVVDYIVYMTYDLHGQWDYGNKWTSPGCPNGNCLRSHINQTETETALSMVTKAGVPANKLLLGQALYGRSFKMSSAGCYTGECTFSGPSSGAAPGRCTGVGGYLSNLEIREIIEGGQHSVQEYYTEEAGNILVYDETEWVSWATESTYDSRTDWARGLGLGGISDWAIDLDITGTRSGNGSNGGGGGENGEVVLIDPSIYSDPNPVAFCQPPCTFVFPPWQLPYTTTISPPPITSTVVNAWNDVVTRRNPDGATMTETLSFTTTTVTVITVPAVTTTAINVWNWVWTNTDQSIATLTSSLKFPPLTLTQSSTVYRISENDEETTIEGATYTFLLGPFPSVGATVSDPSVTSSTTVLPPGQSPTITTPGQTTTIPTGQPTQPPDQTTQPPPPTSCGDCPPTVTVSTGTPGPICEDGCGEPCEFGCSRPEPCSPLGLGCNCIGIGCDNGPCLGLGCVDFPGGNPPPGGFPPPPGPPPPTPPPGESPTRTTSSASSSSSSAESCPLFIEEGYTAPLDENGEPTEPNVDVPIPGGGNGGGGTTSRPVTTPRPSTTASYISCRTQNQQPGQGITRAYCVCDGSTFPQSTATDPPNSCAYTSLPGPSATISITRLPTGPTITRPTTTDPPAPTSVPNDYTFVILAREIVVGSIGGATINWSWVGITVPIGEEVSSNFCNQNDFPQAVRKGVGRSSPPKFPDSLGPFDLEGRDDCTYEGDPDGPPGFITCDGGYEATCLEFTGVDVLDCAPASGNPARDNYYFALRCFYR</sequence>
<evidence type="ECO:0000256" key="9">
    <source>
        <dbReference type="ARBA" id="ARBA00023295"/>
    </source>
</evidence>
<dbReference type="EMBL" id="CP134186">
    <property type="protein sequence ID" value="WPA99527.1"/>
    <property type="molecule type" value="Genomic_DNA"/>
</dbReference>
<evidence type="ECO:0000256" key="10">
    <source>
        <dbReference type="ARBA" id="ARBA00023326"/>
    </source>
</evidence>
<feature type="signal peptide" evidence="13">
    <location>
        <begin position="1"/>
        <end position="21"/>
    </location>
</feature>
<dbReference type="InterPro" id="IPR001579">
    <property type="entry name" value="Glyco_hydro_18_chit_AS"/>
</dbReference>
<proteinExistence type="inferred from homology"/>
<feature type="chain" id="PRO_5013660281" description="chitinase" evidence="13">
    <location>
        <begin position="22"/>
        <end position="1432"/>
    </location>
</feature>
<dbReference type="SUPFAM" id="SSF51445">
    <property type="entry name" value="(Trans)glycosidases"/>
    <property type="match status" value="1"/>
</dbReference>
<evidence type="ECO:0000313" key="19">
    <source>
        <dbReference type="Proteomes" id="UP001302367"/>
    </source>
</evidence>
<dbReference type="GO" id="GO:0006032">
    <property type="term" value="P:chitin catabolic process"/>
    <property type="evidence" value="ECO:0007669"/>
    <property type="project" value="UniProtKB-KW"/>
</dbReference>
<keyword evidence="10" id="KW-0624">Polysaccharide degradation</keyword>
<keyword evidence="8" id="KW-0119">Carbohydrate metabolism</keyword>
<comment type="catalytic activity">
    <reaction evidence="1">
        <text>Random endo-hydrolysis of N-acetyl-beta-D-glucosaminide (1-&gt;4)-beta-linkages in chitin and chitodextrins.</text>
        <dbReference type="EC" id="3.2.1.14"/>
    </reaction>
</comment>
<dbReference type="CDD" id="cd02878">
    <property type="entry name" value="GH18_zymocin_alpha"/>
    <property type="match status" value="1"/>
</dbReference>
<dbReference type="InterPro" id="IPR036861">
    <property type="entry name" value="Endochitinase-like_sf"/>
</dbReference>
<evidence type="ECO:0000256" key="6">
    <source>
        <dbReference type="ARBA" id="ARBA00023024"/>
    </source>
</evidence>
<dbReference type="SUPFAM" id="SSF54106">
    <property type="entry name" value="LysM domain"/>
    <property type="match status" value="1"/>
</dbReference>
<dbReference type="Gene3D" id="3.20.20.80">
    <property type="entry name" value="Glycosidases"/>
    <property type="match status" value="1"/>
</dbReference>
<dbReference type="GO" id="GO:0008061">
    <property type="term" value="F:chitin binding"/>
    <property type="evidence" value="ECO:0007669"/>
    <property type="project" value="UniProtKB-KW"/>
</dbReference>
<dbReference type="InterPro" id="IPR029070">
    <property type="entry name" value="Chitinase_insertion_sf"/>
</dbReference>
<accession>A0A2G5I4U0</accession>
<evidence type="ECO:0000256" key="8">
    <source>
        <dbReference type="ARBA" id="ARBA00023277"/>
    </source>
</evidence>
<evidence type="ECO:0000256" key="11">
    <source>
        <dbReference type="RuleBase" id="RU000489"/>
    </source>
</evidence>
<evidence type="ECO:0000256" key="7">
    <source>
        <dbReference type="ARBA" id="ARBA00023026"/>
    </source>
</evidence>
<dbReference type="InterPro" id="IPR017853">
    <property type="entry name" value="GH"/>
</dbReference>
<keyword evidence="5 11" id="KW-0378">Hydrolase</keyword>
<evidence type="ECO:0000256" key="5">
    <source>
        <dbReference type="ARBA" id="ARBA00022801"/>
    </source>
</evidence>
<feature type="domain" description="LysM" evidence="14">
    <location>
        <begin position="349"/>
        <end position="397"/>
    </location>
</feature>
<name>A0A2G5I4U0_CERBT</name>
<feature type="domain" description="GH18" evidence="15">
    <location>
        <begin position="494"/>
        <end position="854"/>
    </location>
</feature>
<dbReference type="CDD" id="cd00118">
    <property type="entry name" value="LysM"/>
    <property type="match status" value="1"/>
</dbReference>
<evidence type="ECO:0000313" key="17">
    <source>
        <dbReference type="EMBL" id="WPA99527.1"/>
    </source>
</evidence>
<dbReference type="Gene3D" id="3.30.60.10">
    <property type="entry name" value="Endochitinase-like"/>
    <property type="match status" value="1"/>
</dbReference>
<dbReference type="Gene3D" id="3.10.350.10">
    <property type="entry name" value="LysM domain"/>
    <property type="match status" value="2"/>
</dbReference>
<evidence type="ECO:0000256" key="3">
    <source>
        <dbReference type="ARBA" id="ARBA00012729"/>
    </source>
</evidence>
<evidence type="ECO:0000256" key="12">
    <source>
        <dbReference type="SAM" id="MobiDB-lite"/>
    </source>
</evidence>
<feature type="domain" description="LysM" evidence="14">
    <location>
        <begin position="286"/>
        <end position="330"/>
    </location>
</feature>
<feature type="compositionally biased region" description="Pro residues" evidence="12">
    <location>
        <begin position="1132"/>
        <end position="1151"/>
    </location>
</feature>
<dbReference type="PROSITE" id="PS51910">
    <property type="entry name" value="GH18_2"/>
    <property type="match status" value="1"/>
</dbReference>
<keyword evidence="9 11" id="KW-0326">Glycosidase</keyword>
<dbReference type="CDD" id="cd00035">
    <property type="entry name" value="ChtBD1"/>
    <property type="match status" value="1"/>
</dbReference>
<reference evidence="16 18" key="1">
    <citation type="submission" date="2015-10" db="EMBL/GenBank/DDBJ databases">
        <title>The cercosporin biosynthetic gene cluster was horizontally transferred to several fungal lineages and shown to be expanded in Cercospora beticola based on microsynteny with recipient genomes.</title>
        <authorList>
            <person name="De Jonge R."/>
            <person name="Ebert M.K."/>
            <person name="Suttle J.C."/>
            <person name="Jurick Ii W.M."/>
            <person name="Secor G.A."/>
            <person name="Thomma B.P."/>
            <person name="Van De Peer Y."/>
            <person name="Bolton M.D."/>
        </authorList>
    </citation>
    <scope>NUCLEOTIDE SEQUENCE [LARGE SCALE GENOMIC DNA]</scope>
    <source>
        <strain evidence="16 18">09-40</strain>
    </source>
</reference>
<dbReference type="InterPro" id="IPR018392">
    <property type="entry name" value="LysM"/>
</dbReference>
<keyword evidence="6" id="KW-0146">Chitin degradation</keyword>
<feature type="region of interest" description="Disordered" evidence="12">
    <location>
        <begin position="1273"/>
        <end position="1296"/>
    </location>
</feature>
<dbReference type="EMBL" id="LKMD01000101">
    <property type="protein sequence ID" value="PIA99825.1"/>
    <property type="molecule type" value="Genomic_DNA"/>
</dbReference>
<reference evidence="17 19" key="2">
    <citation type="submission" date="2023-09" db="EMBL/GenBank/DDBJ databases">
        <title>Complete-Gapless Cercospora beticola genome.</title>
        <authorList>
            <person name="Wyatt N.A."/>
            <person name="Spanner R.E."/>
            <person name="Bolton M.D."/>
        </authorList>
    </citation>
    <scope>NUCLEOTIDE SEQUENCE [LARGE SCALE GENOMIC DNA]</scope>
    <source>
        <strain evidence="17">Cb09-40</strain>
    </source>
</reference>
<dbReference type="EC" id="3.2.1.14" evidence="3"/>
<evidence type="ECO:0000256" key="4">
    <source>
        <dbReference type="ARBA" id="ARBA00022669"/>
    </source>
</evidence>
<evidence type="ECO:0000313" key="18">
    <source>
        <dbReference type="Proteomes" id="UP000230605"/>
    </source>
</evidence>
<feature type="compositionally biased region" description="Low complexity" evidence="12">
    <location>
        <begin position="1279"/>
        <end position="1289"/>
    </location>
</feature>
<dbReference type="GO" id="GO:0000272">
    <property type="term" value="P:polysaccharide catabolic process"/>
    <property type="evidence" value="ECO:0007669"/>
    <property type="project" value="UniProtKB-KW"/>
</dbReference>
<keyword evidence="13" id="KW-0732">Signal</keyword>
<keyword evidence="7" id="KW-0843">Virulence</keyword>
<dbReference type="GO" id="GO:0008843">
    <property type="term" value="F:endochitinase activity"/>
    <property type="evidence" value="ECO:0007669"/>
    <property type="project" value="UniProtKB-EC"/>
</dbReference>
<protein>
    <recommendedName>
        <fullName evidence="3">chitinase</fullName>
        <ecNumber evidence="3">3.2.1.14</ecNumber>
    </recommendedName>
</protein>
<dbReference type="SUPFAM" id="SSF57016">
    <property type="entry name" value="Plant lectins/antimicrobial peptides"/>
    <property type="match status" value="1"/>
</dbReference>
<dbReference type="Proteomes" id="UP000230605">
    <property type="component" value="Chromosome 3"/>
</dbReference>
<evidence type="ECO:0000313" key="16">
    <source>
        <dbReference type="EMBL" id="PIA99825.1"/>
    </source>
</evidence>
<evidence type="ECO:0000259" key="14">
    <source>
        <dbReference type="PROSITE" id="PS51782"/>
    </source>
</evidence>
<dbReference type="PROSITE" id="PS01095">
    <property type="entry name" value="GH18_1"/>
    <property type="match status" value="1"/>
</dbReference>
<feature type="compositionally biased region" description="Low complexity" evidence="12">
    <location>
        <begin position="1158"/>
        <end position="1169"/>
    </location>
</feature>
<dbReference type="Pfam" id="PF00704">
    <property type="entry name" value="Glyco_hydro_18"/>
    <property type="match status" value="1"/>
</dbReference>
<keyword evidence="4" id="KW-0147">Chitin-binding</keyword>
<dbReference type="Proteomes" id="UP001302367">
    <property type="component" value="Chromosome 3"/>
</dbReference>
<dbReference type="InterPro" id="IPR036779">
    <property type="entry name" value="LysM_dom_sf"/>
</dbReference>
<dbReference type="PANTHER" id="PTHR47700:SF2">
    <property type="entry name" value="CHITINASE"/>
    <property type="match status" value="1"/>
</dbReference>
<keyword evidence="19" id="KW-1185">Reference proteome</keyword>
<evidence type="ECO:0000256" key="2">
    <source>
        <dbReference type="ARBA" id="ARBA00008682"/>
    </source>
</evidence>
<feature type="compositionally biased region" description="Gly residues" evidence="12">
    <location>
        <begin position="1198"/>
        <end position="1207"/>
    </location>
</feature>
<evidence type="ECO:0000256" key="1">
    <source>
        <dbReference type="ARBA" id="ARBA00000822"/>
    </source>
</evidence>
<feature type="region of interest" description="Disordered" evidence="12">
    <location>
        <begin position="1132"/>
        <end position="1221"/>
    </location>
</feature>
<feature type="compositionally biased region" description="Low complexity" evidence="12">
    <location>
        <begin position="1208"/>
        <end position="1220"/>
    </location>
</feature>
<dbReference type="InterPro" id="IPR011583">
    <property type="entry name" value="Chitinase_II/V-like_cat"/>
</dbReference>
<gene>
    <name evidence="16" type="ORF">CB0940_02391</name>
    <name evidence="17" type="ORF">RHO25_004145</name>
</gene>